<proteinExistence type="inferred from homology"/>
<feature type="domain" description="Mab-21-like HhH/H2TH-like" evidence="2">
    <location>
        <begin position="288"/>
        <end position="368"/>
    </location>
</feature>
<evidence type="ECO:0000256" key="1">
    <source>
        <dbReference type="ARBA" id="ARBA00008307"/>
    </source>
</evidence>
<comment type="caution">
    <text evidence="3">The sequence shown here is derived from an EMBL/GenBank/DDBJ whole genome shotgun (WGS) entry which is preliminary data.</text>
</comment>
<sequence length="668" mass="77117">MYPAYVSGSIAEGQRFSEDIDFIFEQGELNDENELISTENDLYVQIKWNNEKLAHLPDGNTNEICCVNGFEMKQNYCNHDQRGLGCLRANMDISVDTVSILRSPLLKITCIEEFDQRFIQAEQERMMNHNLTSESPSKRLFYMMGPAYGQYFPVELKLQINELINYYYKYKHLSNLALIRNSCQQIIDKIASYKSDIVLALKLNFWPNNVQPFLERFQLSNQPAKLYEKIRQVHMHVVPKGLKASATAEYEFRYSFSAAECLLAQSRTVKQRLLNGIARRIYYKHLRKQTTLQSYFIKTSVLWMCEMLDNFSYNDDDDQCQDNVIIGTQWITYTCDLLRSRTCKHYFMDHINILEKYTTNTSGKAFQNFAKYTTEELDKAYQILENVDLSEVDQTSIIKTTHDVIIQYSEDFKQWLGQLNLQDVLNAINDFTALKLKVFPNVQFKRGAIVAIAVLLNSLALLDGNKENNLSVWKNLFLDTDHEEIKGGSINHECPEWLGDPMEIIGGLALSAFFMKWINDVVTIPWMLNSIKNSNFDLLFRLYHMTNKIGIFKLGRDGVISSYLPNAVNPYYRRTLTSQSIINGSQANCDARLVDIIKKIYETSAISPATISPITLDTVTEEDSTAITTINDLCQLGKLNNGEFKIYWIVMIILLHNYMQSIGSLKYQ</sequence>
<reference evidence="3" key="1">
    <citation type="submission" date="2021-02" db="EMBL/GenBank/DDBJ databases">
        <authorList>
            <person name="Nowell W R."/>
        </authorList>
    </citation>
    <scope>NUCLEOTIDE SEQUENCE</scope>
</reference>
<evidence type="ECO:0000313" key="4">
    <source>
        <dbReference type="EMBL" id="CAF4047267.1"/>
    </source>
</evidence>
<dbReference type="AlphaFoldDB" id="A0A815B3Q0"/>
<keyword evidence="5" id="KW-1185">Reference proteome</keyword>
<dbReference type="Proteomes" id="UP000681722">
    <property type="component" value="Unassembled WGS sequence"/>
</dbReference>
<dbReference type="PANTHER" id="PTHR10656">
    <property type="entry name" value="CELL FATE DETERMINING PROTEIN MAB21-RELATED"/>
    <property type="match status" value="1"/>
</dbReference>
<dbReference type="PANTHER" id="PTHR10656:SF42">
    <property type="entry name" value="CYCLIC GMP-AMP SYNTHASE-LIKE PROTEIN-RELATED"/>
    <property type="match status" value="1"/>
</dbReference>
<dbReference type="EMBL" id="CAJNOQ010010958">
    <property type="protein sequence ID" value="CAF1265223.1"/>
    <property type="molecule type" value="Genomic_DNA"/>
</dbReference>
<dbReference type="Proteomes" id="UP000663829">
    <property type="component" value="Unassembled WGS sequence"/>
</dbReference>
<accession>A0A815B3Q0</accession>
<name>A0A815B3Q0_9BILA</name>
<protein>
    <recommendedName>
        <fullName evidence="2">Mab-21-like HhH/H2TH-like domain-containing protein</fullName>
    </recommendedName>
</protein>
<evidence type="ECO:0000259" key="2">
    <source>
        <dbReference type="Pfam" id="PF20266"/>
    </source>
</evidence>
<evidence type="ECO:0000313" key="5">
    <source>
        <dbReference type="Proteomes" id="UP000663829"/>
    </source>
</evidence>
<gene>
    <name evidence="3" type="ORF">GPM918_LOCUS26807</name>
    <name evidence="4" type="ORF">SRO942_LOCUS27024</name>
</gene>
<dbReference type="Gene3D" id="1.10.1410.40">
    <property type="match status" value="1"/>
</dbReference>
<dbReference type="EMBL" id="CAJOBC010020615">
    <property type="protein sequence ID" value="CAF4047267.1"/>
    <property type="molecule type" value="Genomic_DNA"/>
</dbReference>
<evidence type="ECO:0000313" key="3">
    <source>
        <dbReference type="EMBL" id="CAF1265223.1"/>
    </source>
</evidence>
<dbReference type="OrthoDB" id="6085630at2759"/>
<dbReference type="Pfam" id="PF20266">
    <property type="entry name" value="Mab-21_C"/>
    <property type="match status" value="1"/>
</dbReference>
<organism evidence="3 5">
    <name type="scientific">Didymodactylos carnosus</name>
    <dbReference type="NCBI Taxonomy" id="1234261"/>
    <lineage>
        <taxon>Eukaryota</taxon>
        <taxon>Metazoa</taxon>
        <taxon>Spiralia</taxon>
        <taxon>Gnathifera</taxon>
        <taxon>Rotifera</taxon>
        <taxon>Eurotatoria</taxon>
        <taxon>Bdelloidea</taxon>
        <taxon>Philodinida</taxon>
        <taxon>Philodinidae</taxon>
        <taxon>Didymodactylos</taxon>
    </lineage>
</organism>
<comment type="similarity">
    <text evidence="1">Belongs to the mab-21 family.</text>
</comment>
<dbReference type="InterPro" id="IPR046906">
    <property type="entry name" value="Mab-21_HhH/H2TH-like"/>
</dbReference>